<dbReference type="InterPro" id="IPR011701">
    <property type="entry name" value="MFS"/>
</dbReference>
<feature type="transmembrane region" description="Helical" evidence="6">
    <location>
        <begin position="43"/>
        <end position="71"/>
    </location>
</feature>
<keyword evidence="2 6" id="KW-0812">Transmembrane</keyword>
<dbReference type="EMBL" id="MU839010">
    <property type="protein sequence ID" value="KAK1766770.1"/>
    <property type="molecule type" value="Genomic_DNA"/>
</dbReference>
<comment type="subcellular location">
    <subcellularLocation>
        <location evidence="1">Membrane</location>
        <topology evidence="1">Multi-pass membrane protein</topology>
    </subcellularLocation>
</comment>
<dbReference type="PANTHER" id="PTHR23501">
    <property type="entry name" value="MAJOR FACILITATOR SUPERFAMILY"/>
    <property type="match status" value="1"/>
</dbReference>
<evidence type="ECO:0000259" key="7">
    <source>
        <dbReference type="PROSITE" id="PS50850"/>
    </source>
</evidence>
<dbReference type="GeneID" id="85314265"/>
<dbReference type="PANTHER" id="PTHR23501:SF43">
    <property type="entry name" value="MULTIDRUG TRANSPORTER, PUTATIVE (AFU_ORTHOLOGUE AFUA_6G03040)-RELATED"/>
    <property type="match status" value="1"/>
</dbReference>
<dbReference type="InterPro" id="IPR005829">
    <property type="entry name" value="Sugar_transporter_CS"/>
</dbReference>
<dbReference type="PROSITE" id="PS00217">
    <property type="entry name" value="SUGAR_TRANSPORT_2"/>
    <property type="match status" value="1"/>
</dbReference>
<feature type="transmembrane region" description="Helical" evidence="6">
    <location>
        <begin position="346"/>
        <end position="370"/>
    </location>
</feature>
<feature type="region of interest" description="Disordered" evidence="5">
    <location>
        <begin position="541"/>
        <end position="569"/>
    </location>
</feature>
<evidence type="ECO:0000256" key="6">
    <source>
        <dbReference type="SAM" id="Phobius"/>
    </source>
</evidence>
<evidence type="ECO:0000256" key="4">
    <source>
        <dbReference type="ARBA" id="ARBA00023136"/>
    </source>
</evidence>
<dbReference type="InterPro" id="IPR036259">
    <property type="entry name" value="MFS_trans_sf"/>
</dbReference>
<keyword evidence="4 6" id="KW-0472">Membrane</keyword>
<feature type="transmembrane region" description="Helical" evidence="6">
    <location>
        <begin position="199"/>
        <end position="217"/>
    </location>
</feature>
<keyword evidence="9" id="KW-1185">Reference proteome</keyword>
<evidence type="ECO:0000313" key="9">
    <source>
        <dbReference type="Proteomes" id="UP001244011"/>
    </source>
</evidence>
<feature type="compositionally biased region" description="Basic and acidic residues" evidence="5">
    <location>
        <begin position="541"/>
        <end position="550"/>
    </location>
</feature>
<name>A0AAJ0FN40_9PEZI</name>
<proteinExistence type="predicted"/>
<comment type="caution">
    <text evidence="8">The sequence shown here is derived from an EMBL/GenBank/DDBJ whole genome shotgun (WGS) entry which is preliminary data.</text>
</comment>
<dbReference type="Proteomes" id="UP001244011">
    <property type="component" value="Unassembled WGS sequence"/>
</dbReference>
<feature type="domain" description="Major facilitator superfamily (MFS) profile" evidence="7">
    <location>
        <begin position="46"/>
        <end position="534"/>
    </location>
</feature>
<evidence type="ECO:0000256" key="5">
    <source>
        <dbReference type="SAM" id="MobiDB-lite"/>
    </source>
</evidence>
<feature type="transmembrane region" description="Helical" evidence="6">
    <location>
        <begin position="510"/>
        <end position="530"/>
    </location>
</feature>
<gene>
    <name evidence="8" type="ORF">QBC33DRAFT_578597</name>
</gene>
<dbReference type="SUPFAM" id="SSF103473">
    <property type="entry name" value="MFS general substrate transporter"/>
    <property type="match status" value="1"/>
</dbReference>
<evidence type="ECO:0000256" key="1">
    <source>
        <dbReference type="ARBA" id="ARBA00004141"/>
    </source>
</evidence>
<feature type="transmembrane region" description="Helical" evidence="6">
    <location>
        <begin position="110"/>
        <end position="130"/>
    </location>
</feature>
<evidence type="ECO:0000313" key="8">
    <source>
        <dbReference type="EMBL" id="KAK1766770.1"/>
    </source>
</evidence>
<dbReference type="GO" id="GO:0022857">
    <property type="term" value="F:transmembrane transporter activity"/>
    <property type="evidence" value="ECO:0007669"/>
    <property type="project" value="InterPro"/>
</dbReference>
<feature type="transmembrane region" description="Helical" evidence="6">
    <location>
        <begin position="408"/>
        <end position="432"/>
    </location>
</feature>
<evidence type="ECO:0000256" key="2">
    <source>
        <dbReference type="ARBA" id="ARBA00022692"/>
    </source>
</evidence>
<feature type="transmembrane region" description="Helical" evidence="6">
    <location>
        <begin position="238"/>
        <end position="256"/>
    </location>
</feature>
<dbReference type="Pfam" id="PF07690">
    <property type="entry name" value="MFS_1"/>
    <property type="match status" value="1"/>
</dbReference>
<feature type="transmembrane region" description="Helical" evidence="6">
    <location>
        <begin position="136"/>
        <end position="156"/>
    </location>
</feature>
<dbReference type="AlphaFoldDB" id="A0AAJ0FN40"/>
<keyword evidence="3 6" id="KW-1133">Transmembrane helix</keyword>
<dbReference type="Gene3D" id="1.20.1250.20">
    <property type="entry name" value="MFS general substrate transporter like domains"/>
    <property type="match status" value="2"/>
</dbReference>
<feature type="transmembrane region" description="Helical" evidence="6">
    <location>
        <begin position="377"/>
        <end position="396"/>
    </location>
</feature>
<sequence>MPSPGETASGGGVKTMSATGPPPAAETGDHRDPTTPILPAWRFALLGFGLCLGLFLAMLDTSIVATCMFSIALEFQSLDSINWVALSYTLTYLGCAVIFARISDVIGRKAAFLVAYGIFISFSLACGFAQSLNQLIVFRALQGLGGGGLYSIAIIIFPELTPDDKKKFIAGIIGIVIAVAGVMGPVVGGLLTHYRSWRYVFWINGPIGGVSAIVFWLTWPKTEFLPDLKRRSWKDLDYLGSFLLIAASVLIVFSFQNAGVDAQQWSQAVFIAPLILGIFSLFSLLAWEYFIERRWHGEKAAAFPLCLLRNHVYTAGILNTMFTGFPYFICIYTFPIRFQVVNGKSALEAGLMLLPMLVGTAVGSSLSGVISAKNNRIFETLVAACSLMIMGVALETTASDSRDIEPKVLGFLAFIGFGFGLAASSSTMLASLESPIREHAPAQGILAQARILGGSLGIAASSAILGVKSRAELTGVLSPAQMQDLASAASTLTAEQHAAVRRTYTDALKVEMIVCSAVLAVGFLLTFGVYRKNRVTIDEQQQERYREEGQHRRKREGPAVEMDAGPGSA</sequence>
<dbReference type="InterPro" id="IPR020846">
    <property type="entry name" value="MFS_dom"/>
</dbReference>
<feature type="transmembrane region" description="Helical" evidence="6">
    <location>
        <begin position="168"/>
        <end position="187"/>
    </location>
</feature>
<dbReference type="GO" id="GO:0005886">
    <property type="term" value="C:plasma membrane"/>
    <property type="evidence" value="ECO:0007669"/>
    <property type="project" value="TreeGrafter"/>
</dbReference>
<feature type="transmembrane region" description="Helical" evidence="6">
    <location>
        <begin position="312"/>
        <end position="334"/>
    </location>
</feature>
<feature type="transmembrane region" description="Helical" evidence="6">
    <location>
        <begin position="268"/>
        <end position="291"/>
    </location>
</feature>
<accession>A0AAJ0FN40</accession>
<protein>
    <submittedName>
        <fullName evidence="8">MFS general substrate transporter</fullName>
    </submittedName>
</protein>
<organism evidence="8 9">
    <name type="scientific">Phialemonium atrogriseum</name>
    <dbReference type="NCBI Taxonomy" id="1093897"/>
    <lineage>
        <taxon>Eukaryota</taxon>
        <taxon>Fungi</taxon>
        <taxon>Dikarya</taxon>
        <taxon>Ascomycota</taxon>
        <taxon>Pezizomycotina</taxon>
        <taxon>Sordariomycetes</taxon>
        <taxon>Sordariomycetidae</taxon>
        <taxon>Cephalothecales</taxon>
        <taxon>Cephalothecaceae</taxon>
        <taxon>Phialemonium</taxon>
    </lineage>
</organism>
<evidence type="ECO:0000256" key="3">
    <source>
        <dbReference type="ARBA" id="ARBA00022989"/>
    </source>
</evidence>
<feature type="transmembrane region" description="Helical" evidence="6">
    <location>
        <begin position="83"/>
        <end position="103"/>
    </location>
</feature>
<feature type="transmembrane region" description="Helical" evidence="6">
    <location>
        <begin position="444"/>
        <end position="467"/>
    </location>
</feature>
<reference evidence="8" key="1">
    <citation type="submission" date="2023-06" db="EMBL/GenBank/DDBJ databases">
        <title>Genome-scale phylogeny and comparative genomics of the fungal order Sordariales.</title>
        <authorList>
            <consortium name="Lawrence Berkeley National Laboratory"/>
            <person name="Hensen N."/>
            <person name="Bonometti L."/>
            <person name="Westerberg I."/>
            <person name="Brannstrom I.O."/>
            <person name="Guillou S."/>
            <person name="Cros-Aarteil S."/>
            <person name="Calhoun S."/>
            <person name="Haridas S."/>
            <person name="Kuo A."/>
            <person name="Mondo S."/>
            <person name="Pangilinan J."/>
            <person name="Riley R."/>
            <person name="Labutti K."/>
            <person name="Andreopoulos B."/>
            <person name="Lipzen A."/>
            <person name="Chen C."/>
            <person name="Yanf M."/>
            <person name="Daum C."/>
            <person name="Ng V."/>
            <person name="Clum A."/>
            <person name="Steindorff A."/>
            <person name="Ohm R."/>
            <person name="Martin F."/>
            <person name="Silar P."/>
            <person name="Natvig D."/>
            <person name="Lalanne C."/>
            <person name="Gautier V."/>
            <person name="Ament-Velasquez S.L."/>
            <person name="Kruys A."/>
            <person name="Hutchinson M.I."/>
            <person name="Powell A.J."/>
            <person name="Barry K."/>
            <person name="Miller A.N."/>
            <person name="Grigoriev I.V."/>
            <person name="Debuchy R."/>
            <person name="Gladieux P."/>
            <person name="Thoren M.H."/>
            <person name="Johannesson H."/>
        </authorList>
    </citation>
    <scope>NUCLEOTIDE SEQUENCE</scope>
    <source>
        <strain evidence="8">8032-3</strain>
    </source>
</reference>
<dbReference type="PROSITE" id="PS50850">
    <property type="entry name" value="MFS"/>
    <property type="match status" value="1"/>
</dbReference>
<dbReference type="RefSeq" id="XP_060282983.1">
    <property type="nucleotide sequence ID" value="XM_060431078.1"/>
</dbReference>
<feature type="region of interest" description="Disordered" evidence="5">
    <location>
        <begin position="1"/>
        <end position="33"/>
    </location>
</feature>
<dbReference type="PRINTS" id="PR01036">
    <property type="entry name" value="TCRTETB"/>
</dbReference>